<dbReference type="OrthoDB" id="189997at2759"/>
<dbReference type="AlphaFoldDB" id="A0A8S4R201"/>
<dbReference type="EMBL" id="CAKXAJ010021444">
    <property type="protein sequence ID" value="CAH2226500.1"/>
    <property type="molecule type" value="Genomic_DNA"/>
</dbReference>
<evidence type="ECO:0000313" key="1">
    <source>
        <dbReference type="EMBL" id="CAH2226500.1"/>
    </source>
</evidence>
<proteinExistence type="predicted"/>
<keyword evidence="2" id="KW-1185">Reference proteome</keyword>
<dbReference type="Proteomes" id="UP000838756">
    <property type="component" value="Unassembled WGS sequence"/>
</dbReference>
<feature type="non-terminal residue" evidence="1">
    <location>
        <position position="1"/>
    </location>
</feature>
<accession>A0A8S4R201</accession>
<name>A0A8S4R201_9NEOP</name>
<protein>
    <submittedName>
        <fullName evidence="1">Jg24436 protein</fullName>
    </submittedName>
</protein>
<feature type="non-terminal residue" evidence="1">
    <location>
        <position position="116"/>
    </location>
</feature>
<comment type="caution">
    <text evidence="1">The sequence shown here is derived from an EMBL/GenBank/DDBJ whole genome shotgun (WGS) entry which is preliminary data.</text>
</comment>
<reference evidence="1" key="1">
    <citation type="submission" date="2022-03" db="EMBL/GenBank/DDBJ databases">
        <authorList>
            <person name="Lindestad O."/>
        </authorList>
    </citation>
    <scope>NUCLEOTIDE SEQUENCE</scope>
</reference>
<gene>
    <name evidence="1" type="primary">jg24436</name>
    <name evidence="1" type="ORF">PAEG_LOCUS7204</name>
</gene>
<evidence type="ECO:0000313" key="2">
    <source>
        <dbReference type="Proteomes" id="UP000838756"/>
    </source>
</evidence>
<sequence>YQRIKVKEVIGPIIDSSTARLKAIHSHQPPQSQEDIKDILSDTSGTDFQVFQEKRDSIIKTIAAGAGCYKACLVTILKYKSGSNVIQHPGTIPHDNRLGVPKPTIQHLKTVSKLTT</sequence>
<organism evidence="1 2">
    <name type="scientific">Pararge aegeria aegeria</name>
    <dbReference type="NCBI Taxonomy" id="348720"/>
    <lineage>
        <taxon>Eukaryota</taxon>
        <taxon>Metazoa</taxon>
        <taxon>Ecdysozoa</taxon>
        <taxon>Arthropoda</taxon>
        <taxon>Hexapoda</taxon>
        <taxon>Insecta</taxon>
        <taxon>Pterygota</taxon>
        <taxon>Neoptera</taxon>
        <taxon>Endopterygota</taxon>
        <taxon>Lepidoptera</taxon>
        <taxon>Glossata</taxon>
        <taxon>Ditrysia</taxon>
        <taxon>Papilionoidea</taxon>
        <taxon>Nymphalidae</taxon>
        <taxon>Satyrinae</taxon>
        <taxon>Satyrini</taxon>
        <taxon>Parargina</taxon>
        <taxon>Pararge</taxon>
    </lineage>
</organism>